<dbReference type="PROSITE" id="PS51832">
    <property type="entry name" value="HD_GYP"/>
    <property type="match status" value="1"/>
</dbReference>
<feature type="transmembrane region" description="Helical" evidence="1">
    <location>
        <begin position="38"/>
        <end position="63"/>
    </location>
</feature>
<protein>
    <submittedName>
        <fullName evidence="3">Energy-coupling factor transport system substrate-specific component</fullName>
    </submittedName>
</protein>
<dbReference type="Gene3D" id="1.10.1760.20">
    <property type="match status" value="1"/>
</dbReference>
<evidence type="ECO:0000313" key="4">
    <source>
        <dbReference type="Proteomes" id="UP000245523"/>
    </source>
</evidence>
<keyword evidence="1" id="KW-1133">Transmembrane helix</keyword>
<evidence type="ECO:0000259" key="2">
    <source>
        <dbReference type="PROSITE" id="PS51832"/>
    </source>
</evidence>
<feature type="transmembrane region" description="Helical" evidence="1">
    <location>
        <begin position="103"/>
        <end position="125"/>
    </location>
</feature>
<dbReference type="PANTHER" id="PTHR45228:SF5">
    <property type="entry name" value="CYCLIC DI-GMP PHOSPHODIESTERASE VC_1348-RELATED"/>
    <property type="match status" value="1"/>
</dbReference>
<reference evidence="3 4" key="1">
    <citation type="submission" date="2018-05" db="EMBL/GenBank/DDBJ databases">
        <title>Animal gut microbial communities from fecal samples from Wisconsin, USA.</title>
        <authorList>
            <person name="Neumann A."/>
        </authorList>
    </citation>
    <scope>NUCLEOTIDE SEQUENCE [LARGE SCALE GENOMIC DNA]</scope>
    <source>
        <strain evidence="3 4">UWS4</strain>
    </source>
</reference>
<comment type="caution">
    <text evidence="3">The sequence shown here is derived from an EMBL/GenBank/DDBJ whole genome shotgun (WGS) entry which is preliminary data.</text>
</comment>
<dbReference type="SMART" id="SM00471">
    <property type="entry name" value="HDc"/>
    <property type="match status" value="1"/>
</dbReference>
<dbReference type="CDD" id="cd00077">
    <property type="entry name" value="HDc"/>
    <property type="match status" value="1"/>
</dbReference>
<dbReference type="PANTHER" id="PTHR45228">
    <property type="entry name" value="CYCLIC DI-GMP PHOSPHODIESTERASE TM_0186-RELATED"/>
    <property type="match status" value="1"/>
</dbReference>
<dbReference type="RefSeq" id="WP_106198781.1">
    <property type="nucleotide sequence ID" value="NZ_QGHD01000011.1"/>
</dbReference>
<keyword evidence="4" id="KW-1185">Reference proteome</keyword>
<evidence type="ECO:0000313" key="3">
    <source>
        <dbReference type="EMBL" id="PWL01168.1"/>
    </source>
</evidence>
<gene>
    <name evidence="3" type="ORF">B0H50_11142</name>
</gene>
<keyword evidence="1" id="KW-0472">Membrane</keyword>
<dbReference type="InterPro" id="IPR052020">
    <property type="entry name" value="Cyclic_di-GMP/3'3'-cGAMP_PDE"/>
</dbReference>
<feature type="transmembrane region" description="Helical" evidence="1">
    <location>
        <begin position="211"/>
        <end position="234"/>
    </location>
</feature>
<keyword evidence="1" id="KW-0812">Transmembrane</keyword>
<proteinExistence type="predicted"/>
<feature type="transmembrane region" description="Helical" evidence="1">
    <location>
        <begin position="316"/>
        <end position="342"/>
    </location>
</feature>
<feature type="domain" description="HD-GYP" evidence="2">
    <location>
        <begin position="414"/>
        <end position="622"/>
    </location>
</feature>
<accession>A0ABX5LNY5</accession>
<dbReference type="InterPro" id="IPR003607">
    <property type="entry name" value="HD/PDEase_dom"/>
</dbReference>
<sequence length="622" mass="69333">MGNLVIKRYLGLCGLIAFGLIFNRIFAELTLHFHLPLYLDSIGTIFVAALGGFCPGAIVGFLTNFIGGIVDSSTFYYGTINFLIAVCTGIAARFGAFESIRRLPILLLFLMILSIPGSLFSYFLYHFEIAENVVSPITQDLHSRGLPIVLAQILADYLTEVPDKTISVLVAYTLYQLTPKKIFHFFDMSSGRIILGNPKFHSGKESLRHQVSVFLAFACLASVFVATAVGYKIFTETKQQEFTLLSHSVNHLISDAIQKTDSASVEKYIAELEEKYPQIAAVTWNRPPMENSSVVCDEGAFTVCTRFSSEAIQSEVILFCTKIFSTLSGLLLCIVFAAILFANQRVVYPIQEITAEMENFEYDSKVGRKKSIASICALPMQTGNEIENLHKSIIKAVEEIDHYITKSKEQSDLIAALQMNIITTLSNLVETRDETTGGHVQRTANYAKIIARQLQKDGVEKEIDDKFVDTIYVAAPLHDIGKIRVSDMILNKPGKLTVEEFDQMKLHSVFGRDMLAAASKNLGDSDYLQMAKEIAYSHHEWWDGSRGYPEKLKGKEIPLSARIMAVADVFDALVSVRPYKNAFSLNEAMKIIAGESGTHFDPDVVNAFLKNRPLIERMLKRS</sequence>
<dbReference type="Gene3D" id="1.10.3210.10">
    <property type="entry name" value="Hypothetical protein af1432"/>
    <property type="match status" value="1"/>
</dbReference>
<dbReference type="SUPFAM" id="SSF109604">
    <property type="entry name" value="HD-domain/PDEase-like"/>
    <property type="match status" value="1"/>
</dbReference>
<name>A0ABX5LNY5_9BACT</name>
<dbReference type="Proteomes" id="UP000245523">
    <property type="component" value="Unassembled WGS sequence"/>
</dbReference>
<dbReference type="Pfam" id="PF13487">
    <property type="entry name" value="HD_5"/>
    <property type="match status" value="1"/>
</dbReference>
<evidence type="ECO:0000256" key="1">
    <source>
        <dbReference type="SAM" id="Phobius"/>
    </source>
</evidence>
<feature type="transmembrane region" description="Helical" evidence="1">
    <location>
        <begin position="6"/>
        <end position="26"/>
    </location>
</feature>
<dbReference type="InterPro" id="IPR037522">
    <property type="entry name" value="HD_GYP_dom"/>
</dbReference>
<feature type="transmembrane region" description="Helical" evidence="1">
    <location>
        <begin position="75"/>
        <end position="96"/>
    </location>
</feature>
<organism evidence="3 4">
    <name type="scientific">Hallerella porci</name>
    <dbReference type="NCBI Taxonomy" id="1945871"/>
    <lineage>
        <taxon>Bacteria</taxon>
        <taxon>Pseudomonadati</taxon>
        <taxon>Fibrobacterota</taxon>
        <taxon>Fibrobacteria</taxon>
        <taxon>Fibrobacterales</taxon>
        <taxon>Fibrobacteraceae</taxon>
        <taxon>Hallerella</taxon>
    </lineage>
</organism>
<dbReference type="EMBL" id="QGHD01000011">
    <property type="protein sequence ID" value="PWL01168.1"/>
    <property type="molecule type" value="Genomic_DNA"/>
</dbReference>